<reference evidence="1 2" key="1">
    <citation type="journal article" date="2017" name="Syst. Appl. Microbiol.">
        <title>Soybeans inoculated with root zone soils of Canadian native legumes harbour diverse and novel Bradyrhizobium spp. that possess agricultural potential.</title>
        <authorList>
            <person name="Bromfield E.S.P."/>
            <person name="Cloutier S."/>
            <person name="Tambong J.T."/>
            <person name="Tran Thi T.V."/>
        </authorList>
    </citation>
    <scope>NUCLEOTIDE SEQUENCE [LARGE SCALE GENOMIC DNA]</scope>
    <source>
        <strain evidence="1 2">39S1MB</strain>
    </source>
</reference>
<reference evidence="1 2" key="2">
    <citation type="journal article" date="2019" name="Int. J. Syst. Evol. Microbiol.">
        <title>Description and complete genome sequence of Bradyrhizobium amphicarpaeae sp. nov., harbouring photosystem and nitrogen-fixation genes.</title>
        <authorList>
            <person name="Bromfield E.S.P."/>
            <person name="Cloutier S."/>
            <person name="Nguyen H.D.T."/>
        </authorList>
    </citation>
    <scope>NUCLEOTIDE SEQUENCE [LARGE SCALE GENOMIC DNA]</scope>
    <source>
        <strain evidence="1 2">39S1MB</strain>
    </source>
</reference>
<organism evidence="1 2">
    <name type="scientific">Bradyrhizobium amphicarpaeae</name>
    <dbReference type="NCBI Taxonomy" id="1404768"/>
    <lineage>
        <taxon>Bacteria</taxon>
        <taxon>Pseudomonadati</taxon>
        <taxon>Pseudomonadota</taxon>
        <taxon>Alphaproteobacteria</taxon>
        <taxon>Hyphomicrobiales</taxon>
        <taxon>Nitrobacteraceae</taxon>
        <taxon>Bradyrhizobium</taxon>
    </lineage>
</organism>
<evidence type="ECO:0000313" key="2">
    <source>
        <dbReference type="Proteomes" id="UP000215884"/>
    </source>
</evidence>
<dbReference type="EMBL" id="CP029426">
    <property type="protein sequence ID" value="AWM04434.1"/>
    <property type="molecule type" value="Genomic_DNA"/>
</dbReference>
<accession>A0A2U8Q2Y4</accession>
<dbReference type="OrthoDB" id="9812367at2"/>
<dbReference type="AlphaFoldDB" id="A0A2U8Q2Y4"/>
<dbReference type="Proteomes" id="UP000215884">
    <property type="component" value="Chromosome"/>
</dbReference>
<keyword evidence="2" id="KW-1185">Reference proteome</keyword>
<gene>
    <name evidence="1" type="ORF">CIT40_00995</name>
</gene>
<name>A0A2U8Q2Y4_9BRAD</name>
<proteinExistence type="predicted"/>
<evidence type="ECO:0000313" key="1">
    <source>
        <dbReference type="EMBL" id="AWM04434.1"/>
    </source>
</evidence>
<sequence length="74" mass="8056">METQNVILHARFAPNGSVVEMSERPDGLTPQAWFNFLSDKAGDVYQTLAGGRGVFRLTRDELAALKQAAVPVPV</sequence>
<protein>
    <submittedName>
        <fullName evidence="1">Uncharacterized protein</fullName>
    </submittedName>
</protein>
<dbReference type="RefSeq" id="WP_094891014.1">
    <property type="nucleotide sequence ID" value="NZ_CP029426.2"/>
</dbReference>
<dbReference type="KEGG" id="brq:CIT40_00995"/>